<organism evidence="2 3">
    <name type="scientific">Paraphoma chrysanthemicola</name>
    <dbReference type="NCBI Taxonomy" id="798071"/>
    <lineage>
        <taxon>Eukaryota</taxon>
        <taxon>Fungi</taxon>
        <taxon>Dikarya</taxon>
        <taxon>Ascomycota</taxon>
        <taxon>Pezizomycotina</taxon>
        <taxon>Dothideomycetes</taxon>
        <taxon>Pleosporomycetidae</taxon>
        <taxon>Pleosporales</taxon>
        <taxon>Pleosporineae</taxon>
        <taxon>Phaeosphaeriaceae</taxon>
        <taxon>Paraphoma</taxon>
    </lineage>
</organism>
<sequence length="195" mass="21138">MYAIGLRAAPVAGAEPSKITEIAVSTGLPFDISVADRAATLVARQWEPPITPAWTPVPTPVWTPAPTPSYTWEETHNDDKNTLAHGIIAAIVIGLFLGVGFVGCIFVSIYRKCCGRRLKVHDRKGKARDIESGSLTTANIEMLETDSITSAENNRPTQSCELLSLASEDGLRVARPPQQPTMVHYSRGRGMRPMA</sequence>
<reference evidence="2" key="1">
    <citation type="journal article" date="2021" name="Nat. Commun.">
        <title>Genetic determinants of endophytism in the Arabidopsis root mycobiome.</title>
        <authorList>
            <person name="Mesny F."/>
            <person name="Miyauchi S."/>
            <person name="Thiergart T."/>
            <person name="Pickel B."/>
            <person name="Atanasova L."/>
            <person name="Karlsson M."/>
            <person name="Huettel B."/>
            <person name="Barry K.W."/>
            <person name="Haridas S."/>
            <person name="Chen C."/>
            <person name="Bauer D."/>
            <person name="Andreopoulos W."/>
            <person name="Pangilinan J."/>
            <person name="LaButti K."/>
            <person name="Riley R."/>
            <person name="Lipzen A."/>
            <person name="Clum A."/>
            <person name="Drula E."/>
            <person name="Henrissat B."/>
            <person name="Kohler A."/>
            <person name="Grigoriev I.V."/>
            <person name="Martin F.M."/>
            <person name="Hacquard S."/>
        </authorList>
    </citation>
    <scope>NUCLEOTIDE SEQUENCE</scope>
    <source>
        <strain evidence="2">MPI-SDFR-AT-0120</strain>
    </source>
</reference>
<gene>
    <name evidence="2" type="ORF">FB567DRAFT_550141</name>
</gene>
<evidence type="ECO:0000313" key="2">
    <source>
        <dbReference type="EMBL" id="KAH7084109.1"/>
    </source>
</evidence>
<accession>A0A8K0VWS3</accession>
<dbReference type="AlphaFoldDB" id="A0A8K0VWS3"/>
<comment type="caution">
    <text evidence="2">The sequence shown here is derived from an EMBL/GenBank/DDBJ whole genome shotgun (WGS) entry which is preliminary data.</text>
</comment>
<name>A0A8K0VWS3_9PLEO</name>
<dbReference type="Proteomes" id="UP000813461">
    <property type="component" value="Unassembled WGS sequence"/>
</dbReference>
<dbReference type="OrthoDB" id="3786970at2759"/>
<keyword evidence="1" id="KW-0472">Membrane</keyword>
<feature type="transmembrane region" description="Helical" evidence="1">
    <location>
        <begin position="87"/>
        <end position="110"/>
    </location>
</feature>
<keyword evidence="1" id="KW-1133">Transmembrane helix</keyword>
<evidence type="ECO:0000313" key="3">
    <source>
        <dbReference type="Proteomes" id="UP000813461"/>
    </source>
</evidence>
<protein>
    <submittedName>
        <fullName evidence="2">Uncharacterized protein</fullName>
    </submittedName>
</protein>
<keyword evidence="1" id="KW-0812">Transmembrane</keyword>
<keyword evidence="3" id="KW-1185">Reference proteome</keyword>
<dbReference type="EMBL" id="JAGMVJ010000012">
    <property type="protein sequence ID" value="KAH7084109.1"/>
    <property type="molecule type" value="Genomic_DNA"/>
</dbReference>
<evidence type="ECO:0000256" key="1">
    <source>
        <dbReference type="SAM" id="Phobius"/>
    </source>
</evidence>
<proteinExistence type="predicted"/>